<sequence length="104" mass="11870">MSASVEPIQTLYINNLNDKLSKEQLKQSLYLLFSQFGTILDIVALKTERMRGQAWVSYLSVQNATDAMNKLQGFDFFGKPMKIQYAKTKSNAVERFEKALQVKA</sequence>
<accession>A0A196SPM5</accession>
<protein>
    <submittedName>
        <fullName evidence="4">U2 small nuclear ribonucleoprotein B</fullName>
    </submittedName>
</protein>
<comment type="caution">
    <text evidence="4">The sequence shown here is derived from an EMBL/GenBank/DDBJ whole genome shotgun (WGS) entry which is preliminary data.</text>
</comment>
<dbReference type="FunFam" id="3.30.70.330:FF:000039">
    <property type="entry name" value="U1 small nuclear ribonucleoprotein A"/>
    <property type="match status" value="1"/>
</dbReference>
<evidence type="ECO:0000256" key="1">
    <source>
        <dbReference type="ARBA" id="ARBA00022884"/>
    </source>
</evidence>
<keyword evidence="4" id="KW-0687">Ribonucleoprotein</keyword>
<dbReference type="CDD" id="cd12246">
    <property type="entry name" value="RRM1_U1A_like"/>
    <property type="match status" value="1"/>
</dbReference>
<evidence type="ECO:0000313" key="5">
    <source>
        <dbReference type="Proteomes" id="UP000078348"/>
    </source>
</evidence>
<dbReference type="OrthoDB" id="277802at2759"/>
<dbReference type="Pfam" id="PF00076">
    <property type="entry name" value="RRM_1"/>
    <property type="match status" value="1"/>
</dbReference>
<proteinExistence type="predicted"/>
<dbReference type="InterPro" id="IPR035979">
    <property type="entry name" value="RBD_domain_sf"/>
</dbReference>
<keyword evidence="1 2" id="KW-0694">RNA-binding</keyword>
<dbReference type="InterPro" id="IPR000504">
    <property type="entry name" value="RRM_dom"/>
</dbReference>
<organism evidence="4 5">
    <name type="scientific">Blastocystis sp. subtype 1 (strain ATCC 50177 / NandII)</name>
    <dbReference type="NCBI Taxonomy" id="478820"/>
    <lineage>
        <taxon>Eukaryota</taxon>
        <taxon>Sar</taxon>
        <taxon>Stramenopiles</taxon>
        <taxon>Bigyra</taxon>
        <taxon>Opalozoa</taxon>
        <taxon>Opalinata</taxon>
        <taxon>Blastocystidae</taxon>
        <taxon>Blastocystis</taxon>
    </lineage>
</organism>
<dbReference type="STRING" id="478820.A0A196SPM5"/>
<dbReference type="GO" id="GO:0097157">
    <property type="term" value="F:pre-mRNA intronic binding"/>
    <property type="evidence" value="ECO:0007669"/>
    <property type="project" value="TreeGrafter"/>
</dbReference>
<dbReference type="SMART" id="SM00360">
    <property type="entry name" value="RRM"/>
    <property type="match status" value="1"/>
</dbReference>
<name>A0A196SPM5_BLAHN</name>
<reference evidence="4 5" key="1">
    <citation type="submission" date="2016-05" db="EMBL/GenBank/DDBJ databases">
        <title>Nuclear genome of Blastocystis sp. subtype 1 NandII.</title>
        <authorList>
            <person name="Gentekaki E."/>
            <person name="Curtis B."/>
            <person name="Stairs C."/>
            <person name="Eme L."/>
            <person name="Herman E."/>
            <person name="Klimes V."/>
            <person name="Arias M.C."/>
            <person name="Elias M."/>
            <person name="Hilliou F."/>
            <person name="Klute M."/>
            <person name="Malik S.-B."/>
            <person name="Pightling A."/>
            <person name="Rachubinski R."/>
            <person name="Salas D."/>
            <person name="Schlacht A."/>
            <person name="Suga H."/>
            <person name="Archibald J."/>
            <person name="Ball S.G."/>
            <person name="Clark G."/>
            <person name="Dacks J."/>
            <person name="Van Der Giezen M."/>
            <person name="Tsaousis A."/>
            <person name="Roger A."/>
        </authorList>
    </citation>
    <scope>NUCLEOTIDE SEQUENCE [LARGE SCALE GENOMIC DNA]</scope>
    <source>
        <strain evidence="5">ATCC 50177 / NandII</strain>
    </source>
</reference>
<gene>
    <name evidence="4" type="ORF">AV274_0506</name>
</gene>
<dbReference type="GO" id="GO:0005689">
    <property type="term" value="C:U12-type spliceosomal complex"/>
    <property type="evidence" value="ECO:0007669"/>
    <property type="project" value="TreeGrafter"/>
</dbReference>
<dbReference type="PANTHER" id="PTHR16105">
    <property type="entry name" value="RNA-BINDING REGION-CONTAINING PROTEIN 3"/>
    <property type="match status" value="1"/>
</dbReference>
<keyword evidence="5" id="KW-1185">Reference proteome</keyword>
<feature type="domain" description="RRM" evidence="3">
    <location>
        <begin position="9"/>
        <end position="88"/>
    </location>
</feature>
<evidence type="ECO:0000259" key="3">
    <source>
        <dbReference type="PROSITE" id="PS50102"/>
    </source>
</evidence>
<dbReference type="PROSITE" id="PS50102">
    <property type="entry name" value="RRM"/>
    <property type="match status" value="1"/>
</dbReference>
<dbReference type="InterPro" id="IPR012677">
    <property type="entry name" value="Nucleotide-bd_a/b_plait_sf"/>
</dbReference>
<dbReference type="PANTHER" id="PTHR16105:SF0">
    <property type="entry name" value="RNA-BINDING REGION-CONTAINING PROTEIN 3"/>
    <property type="match status" value="1"/>
</dbReference>
<dbReference type="SUPFAM" id="SSF54928">
    <property type="entry name" value="RNA-binding domain, RBD"/>
    <property type="match status" value="1"/>
</dbReference>
<dbReference type="Proteomes" id="UP000078348">
    <property type="component" value="Unassembled WGS sequence"/>
</dbReference>
<dbReference type="GO" id="GO:0030626">
    <property type="term" value="F:U12 snRNA binding"/>
    <property type="evidence" value="ECO:0007669"/>
    <property type="project" value="TreeGrafter"/>
</dbReference>
<evidence type="ECO:0000256" key="2">
    <source>
        <dbReference type="PROSITE-ProRule" id="PRU00176"/>
    </source>
</evidence>
<evidence type="ECO:0000313" key="4">
    <source>
        <dbReference type="EMBL" id="OAO17764.1"/>
    </source>
</evidence>
<dbReference type="GO" id="GO:0000398">
    <property type="term" value="P:mRNA splicing, via spliceosome"/>
    <property type="evidence" value="ECO:0007669"/>
    <property type="project" value="TreeGrafter"/>
</dbReference>
<dbReference type="EMBL" id="LXWW01000018">
    <property type="protein sequence ID" value="OAO17764.1"/>
    <property type="molecule type" value="Genomic_DNA"/>
</dbReference>
<dbReference type="AlphaFoldDB" id="A0A196SPM5"/>
<dbReference type="InterPro" id="IPR045164">
    <property type="entry name" value="RBM41/RNPC3"/>
</dbReference>
<dbReference type="Gene3D" id="3.30.70.330">
    <property type="match status" value="1"/>
</dbReference>